<evidence type="ECO:0000313" key="6">
    <source>
        <dbReference type="Proteomes" id="UP001217089"/>
    </source>
</evidence>
<keyword evidence="6" id="KW-1185">Reference proteome</keyword>
<protein>
    <recommendedName>
        <fullName evidence="4">Fibrinogen C-terminal domain-containing protein</fullName>
    </recommendedName>
</protein>
<accession>A0ABQ9F4Z4</accession>
<evidence type="ECO:0000256" key="1">
    <source>
        <dbReference type="ARBA" id="ARBA00004613"/>
    </source>
</evidence>
<dbReference type="PROSITE" id="PS00514">
    <property type="entry name" value="FIBRINOGEN_C_1"/>
    <property type="match status" value="1"/>
</dbReference>
<feature type="domain" description="Fibrinogen C-terminal" evidence="4">
    <location>
        <begin position="1"/>
        <end position="39"/>
    </location>
</feature>
<dbReference type="PANTHER" id="PTHR47221:SF7">
    <property type="entry name" value="FIBRINOGEN BETA CHAIN"/>
    <property type="match status" value="1"/>
</dbReference>
<dbReference type="InterPro" id="IPR037579">
    <property type="entry name" value="FIB_ANG-like"/>
</dbReference>
<comment type="caution">
    <text evidence="5">The sequence shown here is derived from an EMBL/GenBank/DDBJ whole genome shotgun (WGS) entry which is preliminary data.</text>
</comment>
<dbReference type="InterPro" id="IPR036056">
    <property type="entry name" value="Fibrinogen-like_C"/>
</dbReference>
<sequence>MQFSTIDKDNDKWQFSCAQRDDTGWWYNGCAYSILNGRFVVNGTDYDGNSAPDGILEELYGITGNLIGLTL</sequence>
<dbReference type="SUPFAM" id="SSF56496">
    <property type="entry name" value="Fibrinogen C-terminal domain-like"/>
    <property type="match status" value="1"/>
</dbReference>
<reference evidence="5 6" key="1">
    <citation type="submission" date="2022-12" db="EMBL/GenBank/DDBJ databases">
        <title>Chromosome-level genome of Tegillarca granosa.</title>
        <authorList>
            <person name="Kim J."/>
        </authorList>
    </citation>
    <scope>NUCLEOTIDE SEQUENCE [LARGE SCALE GENOMIC DNA]</scope>
    <source>
        <strain evidence="5">Teg-2019</strain>
        <tissue evidence="5">Adductor muscle</tissue>
    </source>
</reference>
<dbReference type="EMBL" id="JARBDR010000616">
    <property type="protein sequence ID" value="KAJ8310977.1"/>
    <property type="molecule type" value="Genomic_DNA"/>
</dbReference>
<evidence type="ECO:0000256" key="2">
    <source>
        <dbReference type="ARBA" id="ARBA00022525"/>
    </source>
</evidence>
<evidence type="ECO:0000313" key="5">
    <source>
        <dbReference type="EMBL" id="KAJ8310977.1"/>
    </source>
</evidence>
<dbReference type="PROSITE" id="PS51406">
    <property type="entry name" value="FIBRINOGEN_C_2"/>
    <property type="match status" value="1"/>
</dbReference>
<evidence type="ECO:0000256" key="3">
    <source>
        <dbReference type="ARBA" id="ARBA00023157"/>
    </source>
</evidence>
<proteinExistence type="predicted"/>
<evidence type="ECO:0000259" key="4">
    <source>
        <dbReference type="PROSITE" id="PS51406"/>
    </source>
</evidence>
<organism evidence="5 6">
    <name type="scientific">Tegillarca granosa</name>
    <name type="common">Malaysian cockle</name>
    <name type="synonym">Anadara granosa</name>
    <dbReference type="NCBI Taxonomy" id="220873"/>
    <lineage>
        <taxon>Eukaryota</taxon>
        <taxon>Metazoa</taxon>
        <taxon>Spiralia</taxon>
        <taxon>Lophotrochozoa</taxon>
        <taxon>Mollusca</taxon>
        <taxon>Bivalvia</taxon>
        <taxon>Autobranchia</taxon>
        <taxon>Pteriomorphia</taxon>
        <taxon>Arcoida</taxon>
        <taxon>Arcoidea</taxon>
        <taxon>Arcidae</taxon>
        <taxon>Tegillarca</taxon>
    </lineage>
</organism>
<name>A0ABQ9F4Z4_TEGGR</name>
<dbReference type="InterPro" id="IPR002181">
    <property type="entry name" value="Fibrinogen_a/b/g_C_dom"/>
</dbReference>
<keyword evidence="2" id="KW-0964">Secreted</keyword>
<dbReference type="PANTHER" id="PTHR47221">
    <property type="entry name" value="FIBRINOGEN ALPHA CHAIN"/>
    <property type="match status" value="1"/>
</dbReference>
<dbReference type="Gene3D" id="4.10.530.10">
    <property type="entry name" value="Gamma-fibrinogen Carboxyl Terminal Fragment, domain 2"/>
    <property type="match status" value="1"/>
</dbReference>
<gene>
    <name evidence="5" type="ORF">KUTeg_011472</name>
</gene>
<dbReference type="Pfam" id="PF00147">
    <property type="entry name" value="Fibrinogen_C"/>
    <property type="match status" value="1"/>
</dbReference>
<comment type="subcellular location">
    <subcellularLocation>
        <location evidence="1">Secreted</location>
    </subcellularLocation>
</comment>
<dbReference type="Proteomes" id="UP001217089">
    <property type="component" value="Unassembled WGS sequence"/>
</dbReference>
<dbReference type="InterPro" id="IPR020837">
    <property type="entry name" value="Fibrinogen_CS"/>
</dbReference>
<keyword evidence="3" id="KW-1015">Disulfide bond</keyword>